<comment type="function">
    <text evidence="9">Part of the twin-arginine translocation (Tat) system that transports large folded proteins containing a characteristic twin-arginine motif in their signal peptide across membranes. TatA could form the protein-conducting channel of the Tat system.</text>
</comment>
<accession>A0A6L5XHG6</accession>
<reference evidence="10 11" key="1">
    <citation type="submission" date="2019-09" db="EMBL/GenBank/DDBJ databases">
        <title>In-depth cultivation of the pig gut microbiome towards novel bacterial diversity and tailored functional studies.</title>
        <authorList>
            <person name="Wylensek D."/>
            <person name="Hitch T.C.A."/>
            <person name="Clavel T."/>
        </authorList>
    </citation>
    <scope>NUCLEOTIDE SEQUENCE [LARGE SCALE GENOMIC DNA]</scope>
    <source>
        <strain evidence="10 11">PG-178-WT-4</strain>
    </source>
</reference>
<keyword evidence="3 9" id="KW-1003">Cell membrane</keyword>
<dbReference type="GO" id="GO:0043953">
    <property type="term" value="P:protein transport by the Tat complex"/>
    <property type="evidence" value="ECO:0007669"/>
    <property type="project" value="UniProtKB-UniRule"/>
</dbReference>
<comment type="subcellular location">
    <subcellularLocation>
        <location evidence="1 9">Cell membrane</location>
        <topology evidence="1 9">Single-pass membrane protein</topology>
    </subcellularLocation>
</comment>
<evidence type="ECO:0000313" key="10">
    <source>
        <dbReference type="EMBL" id="MSS26630.1"/>
    </source>
</evidence>
<protein>
    <recommendedName>
        <fullName evidence="9">Sec-independent protein translocase protein TatA</fullName>
    </recommendedName>
</protein>
<keyword evidence="4 9" id="KW-0812">Transmembrane</keyword>
<comment type="subunit">
    <text evidence="9">Forms a complex with TatC.</text>
</comment>
<evidence type="ECO:0000256" key="8">
    <source>
        <dbReference type="ARBA" id="ARBA00023136"/>
    </source>
</evidence>
<evidence type="ECO:0000256" key="7">
    <source>
        <dbReference type="ARBA" id="ARBA00023010"/>
    </source>
</evidence>
<dbReference type="AlphaFoldDB" id="A0A6L5XHG6"/>
<evidence type="ECO:0000256" key="4">
    <source>
        <dbReference type="ARBA" id="ARBA00022692"/>
    </source>
</evidence>
<keyword evidence="7 9" id="KW-0811">Translocation</keyword>
<dbReference type="GO" id="GO:0033281">
    <property type="term" value="C:TAT protein transport complex"/>
    <property type="evidence" value="ECO:0007669"/>
    <property type="project" value="UniProtKB-UniRule"/>
</dbReference>
<comment type="caution">
    <text evidence="10">The sequence shown here is derived from an EMBL/GenBank/DDBJ whole genome shotgun (WGS) entry which is preliminary data.</text>
</comment>
<dbReference type="InterPro" id="IPR003369">
    <property type="entry name" value="TatA/B/E"/>
</dbReference>
<evidence type="ECO:0000256" key="6">
    <source>
        <dbReference type="ARBA" id="ARBA00022989"/>
    </source>
</evidence>
<evidence type="ECO:0000256" key="3">
    <source>
        <dbReference type="ARBA" id="ARBA00022475"/>
    </source>
</evidence>
<dbReference type="InterPro" id="IPR006312">
    <property type="entry name" value="TatA/E"/>
</dbReference>
<evidence type="ECO:0000256" key="9">
    <source>
        <dbReference type="HAMAP-Rule" id="MF_00236"/>
    </source>
</evidence>
<dbReference type="GO" id="GO:0008320">
    <property type="term" value="F:protein transmembrane transporter activity"/>
    <property type="evidence" value="ECO:0007669"/>
    <property type="project" value="UniProtKB-UniRule"/>
</dbReference>
<dbReference type="Pfam" id="PF02416">
    <property type="entry name" value="TatA_B_E"/>
    <property type="match status" value="1"/>
</dbReference>
<dbReference type="EMBL" id="VUMH01000001">
    <property type="protein sequence ID" value="MSS26630.1"/>
    <property type="molecule type" value="Genomic_DNA"/>
</dbReference>
<sequence length="66" mass="7188">MMDLFSIPHLLVVLLVVMVLFGTNKLPEIGAGLGKAIKNFKMAATEPDEIDISFSKNKSAQHKSDS</sequence>
<comment type="similarity">
    <text evidence="9">Belongs to the TatA/E family.</text>
</comment>
<keyword evidence="6 9" id="KW-1133">Transmembrane helix</keyword>
<keyword evidence="5 9" id="KW-0653">Protein transport</keyword>
<dbReference type="HAMAP" id="MF_00236">
    <property type="entry name" value="TatA_E"/>
    <property type="match status" value="1"/>
</dbReference>
<evidence type="ECO:0000256" key="1">
    <source>
        <dbReference type="ARBA" id="ARBA00004162"/>
    </source>
</evidence>
<organism evidence="10 11">
    <name type="scientific">Desulfovibrio porci</name>
    <dbReference type="NCBI Taxonomy" id="2605782"/>
    <lineage>
        <taxon>Bacteria</taxon>
        <taxon>Pseudomonadati</taxon>
        <taxon>Thermodesulfobacteriota</taxon>
        <taxon>Desulfovibrionia</taxon>
        <taxon>Desulfovibrionales</taxon>
        <taxon>Desulfovibrionaceae</taxon>
        <taxon>Desulfovibrio</taxon>
    </lineage>
</organism>
<name>A0A6L5XHG6_9BACT</name>
<dbReference type="PANTHER" id="PTHR42982">
    <property type="entry name" value="SEC-INDEPENDENT PROTEIN TRANSLOCASE PROTEIN TATA"/>
    <property type="match status" value="1"/>
</dbReference>
<keyword evidence="8 9" id="KW-0472">Membrane</keyword>
<dbReference type="Gene3D" id="1.20.5.3310">
    <property type="match status" value="1"/>
</dbReference>
<keyword evidence="2 9" id="KW-0813">Transport</keyword>
<dbReference type="Proteomes" id="UP000477488">
    <property type="component" value="Unassembled WGS sequence"/>
</dbReference>
<gene>
    <name evidence="9 10" type="primary">tatA</name>
    <name evidence="10" type="ORF">FYJ44_00900</name>
</gene>
<proteinExistence type="inferred from homology"/>
<keyword evidence="11" id="KW-1185">Reference proteome</keyword>
<evidence type="ECO:0000256" key="2">
    <source>
        <dbReference type="ARBA" id="ARBA00022448"/>
    </source>
</evidence>
<evidence type="ECO:0000256" key="5">
    <source>
        <dbReference type="ARBA" id="ARBA00022927"/>
    </source>
</evidence>
<dbReference type="PANTHER" id="PTHR42982:SF1">
    <property type="entry name" value="SEC-INDEPENDENT PROTEIN TRANSLOCASE PROTEIN TATA"/>
    <property type="match status" value="1"/>
</dbReference>
<evidence type="ECO:0000313" key="11">
    <source>
        <dbReference type="Proteomes" id="UP000477488"/>
    </source>
</evidence>
<dbReference type="NCBIfam" id="TIGR01411">
    <property type="entry name" value="tatAE"/>
    <property type="match status" value="1"/>
</dbReference>